<keyword evidence="2" id="KW-0808">Transferase</keyword>
<reference evidence="2" key="1">
    <citation type="journal article" date="2005" name="PLoS Biol.">
        <title>New insights into metabolic properties of marine bacteria encoding proteorhodopsins.</title>
        <authorList>
            <person name="Sabehi G."/>
            <person name="Loy A."/>
            <person name="Jung K.H."/>
            <person name="Partha R."/>
            <person name="Spudich J.L."/>
            <person name="Isaacson T."/>
            <person name="Hirschberg J."/>
            <person name="Wagner M."/>
            <person name="Beja O."/>
        </authorList>
    </citation>
    <scope>NUCLEOTIDE SEQUENCE</scope>
</reference>
<accession>Q4PK31</accession>
<keyword evidence="2" id="KW-0012">Acyltransferase</keyword>
<feature type="domain" description="GPAT/DHAPAT C-terminal" evidence="1">
    <location>
        <begin position="1"/>
        <end position="73"/>
    </location>
</feature>
<evidence type="ECO:0000313" key="2">
    <source>
        <dbReference type="EMBL" id="AAY82695.1"/>
    </source>
</evidence>
<sequence length="110" mass="13290">MIQPTIDRFYILMLQLWKNQSEHISKNQLEISCKEIAMNLQAKYDWMAPEFSDRWTFMQFLSKLIEQRFVKEDERGLIYASRITKKMQVAASKFITPDWREELNQTSYNS</sequence>
<dbReference type="GO" id="GO:0016746">
    <property type="term" value="F:acyltransferase activity"/>
    <property type="evidence" value="ECO:0007669"/>
    <property type="project" value="UniProtKB-KW"/>
</dbReference>
<dbReference type="Pfam" id="PF19277">
    <property type="entry name" value="GPAT_C"/>
    <property type="match status" value="1"/>
</dbReference>
<dbReference type="InterPro" id="IPR045520">
    <property type="entry name" value="GPAT/DHAPAT_C"/>
</dbReference>
<name>Q4PK31_9BACT</name>
<dbReference type="EMBL" id="DQ077554">
    <property type="protein sequence ID" value="AAY82695.1"/>
    <property type="molecule type" value="Genomic_DNA"/>
</dbReference>
<proteinExistence type="predicted"/>
<dbReference type="AlphaFoldDB" id="Q4PK31"/>
<protein>
    <submittedName>
        <fullName evidence="2">Glycerol-3-phosphate acyltransferase</fullName>
    </submittedName>
</protein>
<organism evidence="2">
    <name type="scientific">uncultured bacterium MedeBAC49C08</name>
    <dbReference type="NCBI Taxonomy" id="332274"/>
    <lineage>
        <taxon>Bacteria</taxon>
        <taxon>environmental samples</taxon>
    </lineage>
</organism>
<evidence type="ECO:0000259" key="1">
    <source>
        <dbReference type="Pfam" id="PF19277"/>
    </source>
</evidence>